<dbReference type="PANTHER" id="PTHR33498">
    <property type="entry name" value="TRANSPOSASE FOR INSERTION SEQUENCE ELEMENT IS1557"/>
    <property type="match status" value="1"/>
</dbReference>
<keyword evidence="3" id="KW-1185">Reference proteome</keyword>
<dbReference type="NCBIfam" id="NF033550">
    <property type="entry name" value="transpos_ISL3"/>
    <property type="match status" value="1"/>
</dbReference>
<dbReference type="InterPro" id="IPR002560">
    <property type="entry name" value="Transposase_DDE"/>
</dbReference>
<reference evidence="2" key="1">
    <citation type="journal article" date="2024" name="Int. J. Syst. Evol. Microbiol.">
        <title>Turicibacter faecis sp. nov., isolated from faeces of heart failure mouse model.</title>
        <authorList>
            <person name="Imamura Y."/>
            <person name="Motooka D."/>
            <person name="Nakajima Y."/>
            <person name="Ito S."/>
            <person name="Kitakaze M."/>
            <person name="Iida T."/>
            <person name="Nakamura S."/>
        </authorList>
    </citation>
    <scope>NUCLEOTIDE SEQUENCE</scope>
    <source>
        <strain evidence="2">TC023</strain>
    </source>
</reference>
<dbReference type="Proteomes" id="UP001432099">
    <property type="component" value="Chromosome"/>
</dbReference>
<proteinExistence type="predicted"/>
<evidence type="ECO:0000313" key="3">
    <source>
        <dbReference type="Proteomes" id="UP001432099"/>
    </source>
</evidence>
<accession>A0ABN6ZI84</accession>
<dbReference type="Pfam" id="PF01610">
    <property type="entry name" value="DDE_Tnp_ISL3"/>
    <property type="match status" value="1"/>
</dbReference>
<feature type="domain" description="Transposase IS204/IS1001/IS1096/IS1165 DDE" evidence="1">
    <location>
        <begin position="5"/>
        <end position="233"/>
    </location>
</feature>
<organism evidence="2 3">
    <name type="scientific">Turicibacter faecis</name>
    <dbReference type="NCBI Taxonomy" id="2963365"/>
    <lineage>
        <taxon>Bacteria</taxon>
        <taxon>Bacillati</taxon>
        <taxon>Bacillota</taxon>
        <taxon>Erysipelotrichia</taxon>
        <taxon>Erysipelotrichales</taxon>
        <taxon>Turicibacteraceae</taxon>
        <taxon>Turicibacter</taxon>
    </lineage>
</organism>
<dbReference type="RefSeq" id="WP_338617938.1">
    <property type="nucleotide sequence ID" value="NZ_AP028127.1"/>
</dbReference>
<sequence length="251" mass="30141">MSFIFCDASNGKLINIVEDRRLSTLKDYFMRFSKETREGVTHIVIDMYAPYMTLIKEVFPKAKIVLDKFHIVQLVSRALNKTRIRFMNQNKEFYNKFKHYWRLLLKAQEDLNATHYFYSNCFKKMISQQEIIDFLLALDPELKETYDFYQTVQQAIKLRNLEIFHHAIQHPSDLLSHEMKTALKTLTHYQDYVKNTIETPYTNGVLEGINNNIKVIKRIAFGYRSFYHFKARILIIHKYTFEQKKKRNQTI</sequence>
<gene>
    <name evidence="2" type="ORF">T23_07500</name>
</gene>
<dbReference type="InterPro" id="IPR047951">
    <property type="entry name" value="Transpos_ISL3"/>
</dbReference>
<evidence type="ECO:0000259" key="1">
    <source>
        <dbReference type="Pfam" id="PF01610"/>
    </source>
</evidence>
<protein>
    <recommendedName>
        <fullName evidence="1">Transposase IS204/IS1001/IS1096/IS1165 DDE domain-containing protein</fullName>
    </recommendedName>
</protein>
<dbReference type="EMBL" id="AP028127">
    <property type="protein sequence ID" value="BEH90648.1"/>
    <property type="molecule type" value="Genomic_DNA"/>
</dbReference>
<evidence type="ECO:0000313" key="2">
    <source>
        <dbReference type="EMBL" id="BEH90648.1"/>
    </source>
</evidence>
<name>A0ABN6ZI84_9FIRM</name>
<dbReference type="PANTHER" id="PTHR33498:SF1">
    <property type="entry name" value="TRANSPOSASE FOR INSERTION SEQUENCE ELEMENT IS1557"/>
    <property type="match status" value="1"/>
</dbReference>